<dbReference type="STRING" id="64144.ENSATEP00000026056"/>
<proteinExistence type="predicted"/>
<dbReference type="RefSeq" id="XP_026210916.1">
    <property type="nucleotide sequence ID" value="XM_026355131.1"/>
</dbReference>
<dbReference type="Pfam" id="PF00400">
    <property type="entry name" value="WD40"/>
    <property type="match status" value="2"/>
</dbReference>
<evidence type="ECO:0000256" key="2">
    <source>
        <dbReference type="SAM" id="MobiDB-lite"/>
    </source>
</evidence>
<evidence type="ECO:0000313" key="5">
    <source>
        <dbReference type="Proteomes" id="UP000265040"/>
    </source>
</evidence>
<dbReference type="GO" id="GO:0080008">
    <property type="term" value="C:Cul4-RING E3 ubiquitin ligase complex"/>
    <property type="evidence" value="ECO:0007669"/>
    <property type="project" value="InterPro"/>
</dbReference>
<dbReference type="InterPro" id="IPR036047">
    <property type="entry name" value="F-box-like_dom_sf"/>
</dbReference>
<dbReference type="PROSITE" id="PS50181">
    <property type="entry name" value="FBOX"/>
    <property type="match status" value="1"/>
</dbReference>
<dbReference type="SMART" id="SM00256">
    <property type="entry name" value="FBOX"/>
    <property type="match status" value="1"/>
</dbReference>
<evidence type="ECO:0000313" key="4">
    <source>
        <dbReference type="Ensembl" id="ENSATEP00000026056.1"/>
    </source>
</evidence>
<dbReference type="PANTHER" id="PTHR20995">
    <property type="entry name" value="F-BOX/WD REPEAT-CONTAINING PROTEIN 5"/>
    <property type="match status" value="1"/>
</dbReference>
<feature type="region of interest" description="Disordered" evidence="2">
    <location>
        <begin position="289"/>
        <end position="328"/>
    </location>
</feature>
<dbReference type="InterPro" id="IPR042508">
    <property type="entry name" value="FBXW5"/>
</dbReference>
<dbReference type="InParanoid" id="A0A3Q1K4H4"/>
<dbReference type="InterPro" id="IPR036322">
    <property type="entry name" value="WD40_repeat_dom_sf"/>
</dbReference>
<evidence type="ECO:0000256" key="1">
    <source>
        <dbReference type="PROSITE-ProRule" id="PRU00221"/>
    </source>
</evidence>
<evidence type="ECO:0000259" key="3">
    <source>
        <dbReference type="PROSITE" id="PS50181"/>
    </source>
</evidence>
<reference evidence="4" key="2">
    <citation type="submission" date="2025-08" db="UniProtKB">
        <authorList>
            <consortium name="Ensembl"/>
        </authorList>
    </citation>
    <scope>IDENTIFICATION</scope>
</reference>
<dbReference type="SUPFAM" id="SSF81383">
    <property type="entry name" value="F-box domain"/>
    <property type="match status" value="1"/>
</dbReference>
<dbReference type="PROSITE" id="PS50294">
    <property type="entry name" value="WD_REPEATS_REGION"/>
    <property type="match status" value="2"/>
</dbReference>
<gene>
    <name evidence="4" type="primary">FBXW5</name>
</gene>
<name>A0A3Q1K4H4_ANATE</name>
<dbReference type="AlphaFoldDB" id="A0A3Q1K4H4"/>
<dbReference type="SMART" id="SM00320">
    <property type="entry name" value="WD40"/>
    <property type="match status" value="3"/>
</dbReference>
<organism evidence="4 5">
    <name type="scientific">Anabas testudineus</name>
    <name type="common">Climbing perch</name>
    <name type="synonym">Anthias testudineus</name>
    <dbReference type="NCBI Taxonomy" id="64144"/>
    <lineage>
        <taxon>Eukaryota</taxon>
        <taxon>Metazoa</taxon>
        <taxon>Chordata</taxon>
        <taxon>Craniata</taxon>
        <taxon>Vertebrata</taxon>
        <taxon>Euteleostomi</taxon>
        <taxon>Actinopterygii</taxon>
        <taxon>Neopterygii</taxon>
        <taxon>Teleostei</taxon>
        <taxon>Neoteleostei</taxon>
        <taxon>Acanthomorphata</taxon>
        <taxon>Anabantaria</taxon>
        <taxon>Anabantiformes</taxon>
        <taxon>Anabantoidei</taxon>
        <taxon>Anabantidae</taxon>
        <taxon>Anabas</taxon>
    </lineage>
</organism>
<feature type="compositionally biased region" description="Polar residues" evidence="2">
    <location>
        <begin position="598"/>
        <end position="608"/>
    </location>
</feature>
<dbReference type="Gene3D" id="1.20.1280.50">
    <property type="match status" value="1"/>
</dbReference>
<dbReference type="Gene3D" id="2.130.10.10">
    <property type="entry name" value="YVTN repeat-like/Quinoprotein amine dehydrogenase"/>
    <property type="match status" value="2"/>
</dbReference>
<dbReference type="InterPro" id="IPR001810">
    <property type="entry name" value="F-box_dom"/>
</dbReference>
<dbReference type="PANTHER" id="PTHR20995:SF17">
    <property type="entry name" value="F-BOX_WD REPEAT-CONTAINING PROTEIN 5"/>
    <property type="match status" value="1"/>
</dbReference>
<feature type="region of interest" description="Disordered" evidence="2">
    <location>
        <begin position="583"/>
        <end position="614"/>
    </location>
</feature>
<reference evidence="4" key="1">
    <citation type="submission" date="2021-04" db="EMBL/GenBank/DDBJ databases">
        <authorList>
            <consortium name="Wellcome Sanger Institute Data Sharing"/>
        </authorList>
    </citation>
    <scope>NUCLEOTIDE SEQUENCE [LARGE SCALE GENOMIC DNA]</scope>
</reference>
<dbReference type="InterPro" id="IPR015943">
    <property type="entry name" value="WD40/YVTN_repeat-like_dom_sf"/>
</dbReference>
<dbReference type="Pfam" id="PF12937">
    <property type="entry name" value="F-box-like"/>
    <property type="match status" value="1"/>
</dbReference>
<dbReference type="GeneTree" id="ENSGT00730000111276"/>
<dbReference type="Ensembl" id="ENSATET00000026475.3">
    <property type="protein sequence ID" value="ENSATEP00000026056.1"/>
    <property type="gene ID" value="ENSATEG00000018044.3"/>
</dbReference>
<dbReference type="GO" id="GO:0016567">
    <property type="term" value="P:protein ubiquitination"/>
    <property type="evidence" value="ECO:0007669"/>
    <property type="project" value="InterPro"/>
</dbReference>
<feature type="repeat" description="WD" evidence="1">
    <location>
        <begin position="86"/>
        <end position="127"/>
    </location>
</feature>
<feature type="domain" description="F-box" evidence="3">
    <location>
        <begin position="7"/>
        <end position="47"/>
    </location>
</feature>
<feature type="compositionally biased region" description="Acidic residues" evidence="2">
    <location>
        <begin position="297"/>
        <end position="309"/>
    </location>
</feature>
<keyword evidence="5" id="KW-1185">Reference proteome</keyword>
<protein>
    <recommendedName>
        <fullName evidence="3">F-box domain-containing protein</fullName>
    </recommendedName>
</protein>
<dbReference type="InterPro" id="IPR001680">
    <property type="entry name" value="WD40_rpt"/>
</dbReference>
<sequence length="614" mass="70130">MECSQVLPDSLVLEIFLRLPYDAVLRAGLTCKQWLAVSRDEFLWRELFYSYYRIPRSVPRHPAAVSWYREFKRLFDCIPCVEVQTLREHSDQVLHLAFSHRGHRFSSCSKDCTVKLWDTERPDGTISLVHTSSMRQFNWGYTQFSQFNADDSLLLVSGVYLGPHHSSSGEIAVISLENYSLLSRVRNKPYDVFGCWLNETHLISGNLHWIGNMTSCSVLWLNKAFQDIESENVNVVKRLFKIQNINASTIRTVMVAHCRRHDNPDLLLDYEAQSLAQRQKGQRHHQPLLFDLGTSGSEEEEEVEEEEEDQYQKEARYHGRPTARIPQPTISGLDHVIQSRKNVDSRELEIETQVAQMMGRAHTKAPDCSLIEPSESKEGEDKTYLLFTTGSLTYSPHQIGIKLIKPDQMTTSGPVLGEERSSDEFFDSLDHVIDIHGHIIGMGLSPDHRYLYVNSRAWPAGCVISDPMSPPPIAEEIDLHVIDLKNLREERRSLRAHRAFTPNDECFFIFLDVSRDFVASGAEDKHGYIWDRHYNICLARLAHDDVVNSVAFSPADQELLLSASDDSTIKVWRSPRMVRLAQAPARPSRPRNLLPSWLSRNKNSTSAGSVCGKL</sequence>
<accession>A0A3Q1K4H4</accession>
<dbReference type="GeneID" id="113158848"/>
<dbReference type="GO" id="GO:0019005">
    <property type="term" value="C:SCF ubiquitin ligase complex"/>
    <property type="evidence" value="ECO:0007669"/>
    <property type="project" value="InterPro"/>
</dbReference>
<dbReference type="PROSITE" id="PS50082">
    <property type="entry name" value="WD_REPEATS_2"/>
    <property type="match status" value="2"/>
</dbReference>
<dbReference type="Proteomes" id="UP000265040">
    <property type="component" value="Chromosome 12"/>
</dbReference>
<reference evidence="4" key="3">
    <citation type="submission" date="2025-09" db="UniProtKB">
        <authorList>
            <consortium name="Ensembl"/>
        </authorList>
    </citation>
    <scope>IDENTIFICATION</scope>
</reference>
<dbReference type="FunFam" id="2.130.10.10:FF:000305">
    <property type="entry name" value="F-box/WD repeat-containing protein 5 isoform X1"/>
    <property type="match status" value="1"/>
</dbReference>
<feature type="repeat" description="WD" evidence="1">
    <location>
        <begin position="540"/>
        <end position="572"/>
    </location>
</feature>
<dbReference type="SUPFAM" id="SSF50978">
    <property type="entry name" value="WD40 repeat-like"/>
    <property type="match status" value="1"/>
</dbReference>
<dbReference type="OrthoDB" id="192402at2759"/>
<keyword evidence="1" id="KW-0853">WD repeat</keyword>